<name>A0A8R7TG06_TRIUA</name>
<evidence type="ECO:0000313" key="2">
    <source>
        <dbReference type="EnsemblPlants" id="TuG1812G0200002373.01.T03.cds374319"/>
    </source>
</evidence>
<feature type="region of interest" description="Disordered" evidence="1">
    <location>
        <begin position="70"/>
        <end position="95"/>
    </location>
</feature>
<feature type="region of interest" description="Disordered" evidence="1">
    <location>
        <begin position="20"/>
        <end position="45"/>
    </location>
</feature>
<reference evidence="2" key="3">
    <citation type="submission" date="2022-06" db="UniProtKB">
        <authorList>
            <consortium name="EnsemblPlants"/>
        </authorList>
    </citation>
    <scope>IDENTIFICATION</scope>
</reference>
<evidence type="ECO:0000313" key="3">
    <source>
        <dbReference type="Proteomes" id="UP000015106"/>
    </source>
</evidence>
<dbReference type="EnsemblPlants" id="TuG1812G0200002373.01.T02">
    <property type="protein sequence ID" value="TuG1812G0200002373.01.T02.cds374319"/>
    <property type="gene ID" value="TuG1812G0200002373.01"/>
</dbReference>
<dbReference type="AlphaFoldDB" id="A0A8R7TG06"/>
<evidence type="ECO:0000256" key="1">
    <source>
        <dbReference type="SAM" id="MobiDB-lite"/>
    </source>
</evidence>
<dbReference type="Gramene" id="TuG1812G0200002373.01.T03">
    <property type="protein sequence ID" value="TuG1812G0200002373.01.T03.cds374319"/>
    <property type="gene ID" value="TuG1812G0200002373.01"/>
</dbReference>
<protein>
    <submittedName>
        <fullName evidence="2">Uncharacterized protein</fullName>
    </submittedName>
</protein>
<organism evidence="2 3">
    <name type="scientific">Triticum urartu</name>
    <name type="common">Red wild einkorn</name>
    <name type="synonym">Crithodium urartu</name>
    <dbReference type="NCBI Taxonomy" id="4572"/>
    <lineage>
        <taxon>Eukaryota</taxon>
        <taxon>Viridiplantae</taxon>
        <taxon>Streptophyta</taxon>
        <taxon>Embryophyta</taxon>
        <taxon>Tracheophyta</taxon>
        <taxon>Spermatophyta</taxon>
        <taxon>Magnoliopsida</taxon>
        <taxon>Liliopsida</taxon>
        <taxon>Poales</taxon>
        <taxon>Poaceae</taxon>
        <taxon>BOP clade</taxon>
        <taxon>Pooideae</taxon>
        <taxon>Triticodae</taxon>
        <taxon>Triticeae</taxon>
        <taxon>Triticinae</taxon>
        <taxon>Triticum</taxon>
    </lineage>
</organism>
<sequence>MVFGPCSSFSCPEHTRAGALLDPSGYGTGGGGQSSSPAICRSPSLPHPPLKFSGINPASSISSPYPWSSKLGFQRDSVPQEDERHGSYTHAAAAD</sequence>
<keyword evidence="3" id="KW-1185">Reference proteome</keyword>
<dbReference type="EnsemblPlants" id="TuG1812G0200002373.01.T03">
    <property type="protein sequence ID" value="TuG1812G0200002373.01.T03.cds374319"/>
    <property type="gene ID" value="TuG1812G0200002373.01"/>
</dbReference>
<accession>A0A8R7TG06</accession>
<reference evidence="2" key="2">
    <citation type="submission" date="2018-03" db="EMBL/GenBank/DDBJ databases">
        <title>The Triticum urartu genome reveals the dynamic nature of wheat genome evolution.</title>
        <authorList>
            <person name="Ling H."/>
            <person name="Ma B."/>
            <person name="Shi X."/>
            <person name="Liu H."/>
            <person name="Dong L."/>
            <person name="Sun H."/>
            <person name="Cao Y."/>
            <person name="Gao Q."/>
            <person name="Zheng S."/>
            <person name="Li Y."/>
            <person name="Yu Y."/>
            <person name="Du H."/>
            <person name="Qi M."/>
            <person name="Li Y."/>
            <person name="Yu H."/>
            <person name="Cui Y."/>
            <person name="Wang N."/>
            <person name="Chen C."/>
            <person name="Wu H."/>
            <person name="Zhao Y."/>
            <person name="Zhang J."/>
            <person name="Li Y."/>
            <person name="Zhou W."/>
            <person name="Zhang B."/>
            <person name="Hu W."/>
            <person name="Eijk M."/>
            <person name="Tang J."/>
            <person name="Witsenboer H."/>
            <person name="Zhao S."/>
            <person name="Li Z."/>
            <person name="Zhang A."/>
            <person name="Wang D."/>
            <person name="Liang C."/>
        </authorList>
    </citation>
    <scope>NUCLEOTIDE SEQUENCE [LARGE SCALE GENOMIC DNA]</scope>
    <source>
        <strain evidence="2">cv. G1812</strain>
    </source>
</reference>
<proteinExistence type="predicted"/>
<dbReference type="Gramene" id="TuG1812G0200002373.01.T02">
    <property type="protein sequence ID" value="TuG1812G0200002373.01.T02.cds374319"/>
    <property type="gene ID" value="TuG1812G0200002373.01"/>
</dbReference>
<dbReference type="Proteomes" id="UP000015106">
    <property type="component" value="Chromosome 2"/>
</dbReference>
<reference evidence="3" key="1">
    <citation type="journal article" date="2013" name="Nature">
        <title>Draft genome of the wheat A-genome progenitor Triticum urartu.</title>
        <authorList>
            <person name="Ling H.Q."/>
            <person name="Zhao S."/>
            <person name="Liu D."/>
            <person name="Wang J."/>
            <person name="Sun H."/>
            <person name="Zhang C."/>
            <person name="Fan H."/>
            <person name="Li D."/>
            <person name="Dong L."/>
            <person name="Tao Y."/>
            <person name="Gao C."/>
            <person name="Wu H."/>
            <person name="Li Y."/>
            <person name="Cui Y."/>
            <person name="Guo X."/>
            <person name="Zheng S."/>
            <person name="Wang B."/>
            <person name="Yu K."/>
            <person name="Liang Q."/>
            <person name="Yang W."/>
            <person name="Lou X."/>
            <person name="Chen J."/>
            <person name="Feng M."/>
            <person name="Jian J."/>
            <person name="Zhang X."/>
            <person name="Luo G."/>
            <person name="Jiang Y."/>
            <person name="Liu J."/>
            <person name="Wang Z."/>
            <person name="Sha Y."/>
            <person name="Zhang B."/>
            <person name="Wu H."/>
            <person name="Tang D."/>
            <person name="Shen Q."/>
            <person name="Xue P."/>
            <person name="Zou S."/>
            <person name="Wang X."/>
            <person name="Liu X."/>
            <person name="Wang F."/>
            <person name="Yang Y."/>
            <person name="An X."/>
            <person name="Dong Z."/>
            <person name="Zhang K."/>
            <person name="Zhang X."/>
            <person name="Luo M.C."/>
            <person name="Dvorak J."/>
            <person name="Tong Y."/>
            <person name="Wang J."/>
            <person name="Yang H."/>
            <person name="Li Z."/>
            <person name="Wang D."/>
            <person name="Zhang A."/>
            <person name="Wang J."/>
        </authorList>
    </citation>
    <scope>NUCLEOTIDE SEQUENCE</scope>
    <source>
        <strain evidence="3">cv. G1812</strain>
    </source>
</reference>